<dbReference type="Gene3D" id="2.30.42.10">
    <property type="match status" value="1"/>
</dbReference>
<dbReference type="Gene3D" id="3.90.226.10">
    <property type="entry name" value="2-enoyl-CoA Hydratase, Chain A, domain 1"/>
    <property type="match status" value="1"/>
</dbReference>
<reference evidence="3" key="1">
    <citation type="submission" date="2022-05" db="EMBL/GenBank/DDBJ databases">
        <title>Schlegelella sp. nov., isolated from mangrove soil.</title>
        <authorList>
            <person name="Liu Y."/>
            <person name="Ge X."/>
            <person name="Liu W."/>
        </authorList>
    </citation>
    <scope>NUCLEOTIDE SEQUENCE</scope>
    <source>
        <strain evidence="3">S2-27</strain>
    </source>
</reference>
<name>A0ABT0YIX2_9BURK</name>
<dbReference type="Pfam" id="PF03572">
    <property type="entry name" value="Peptidase_S41"/>
    <property type="match status" value="1"/>
</dbReference>
<dbReference type="Gene3D" id="3.30.750.170">
    <property type="match status" value="1"/>
</dbReference>
<dbReference type="PANTHER" id="PTHR32060:SF30">
    <property type="entry name" value="CARBOXY-TERMINAL PROCESSING PROTEASE CTPA"/>
    <property type="match status" value="1"/>
</dbReference>
<gene>
    <name evidence="3" type="ORF">M8A51_03935</name>
</gene>
<comment type="caution">
    <text evidence="3">The sequence shown here is derived from an EMBL/GenBank/DDBJ whole genome shotgun (WGS) entry which is preliminary data.</text>
</comment>
<keyword evidence="4" id="KW-1185">Reference proteome</keyword>
<organism evidence="3 4">
    <name type="scientific">Caldimonas mangrovi</name>
    <dbReference type="NCBI Taxonomy" id="2944811"/>
    <lineage>
        <taxon>Bacteria</taxon>
        <taxon>Pseudomonadati</taxon>
        <taxon>Pseudomonadota</taxon>
        <taxon>Betaproteobacteria</taxon>
        <taxon>Burkholderiales</taxon>
        <taxon>Sphaerotilaceae</taxon>
        <taxon>Caldimonas</taxon>
    </lineage>
</organism>
<dbReference type="InterPro" id="IPR036034">
    <property type="entry name" value="PDZ_sf"/>
</dbReference>
<evidence type="ECO:0000313" key="4">
    <source>
        <dbReference type="Proteomes" id="UP001165541"/>
    </source>
</evidence>
<dbReference type="EMBL" id="JAMKFE010000002">
    <property type="protein sequence ID" value="MCM5678681.1"/>
    <property type="molecule type" value="Genomic_DNA"/>
</dbReference>
<dbReference type="InterPro" id="IPR029045">
    <property type="entry name" value="ClpP/crotonase-like_dom_sf"/>
</dbReference>
<feature type="domain" description="Tail specific protease" evidence="2">
    <location>
        <begin position="263"/>
        <end position="408"/>
    </location>
</feature>
<dbReference type="SUPFAM" id="SSF50156">
    <property type="entry name" value="PDZ domain-like"/>
    <property type="match status" value="1"/>
</dbReference>
<protein>
    <submittedName>
        <fullName evidence="3">S41 family peptidase</fullName>
    </submittedName>
</protein>
<feature type="chain" id="PRO_5045956199" evidence="1">
    <location>
        <begin position="21"/>
        <end position="507"/>
    </location>
</feature>
<dbReference type="RefSeq" id="WP_251776819.1">
    <property type="nucleotide sequence ID" value="NZ_JAMKFE010000002.1"/>
</dbReference>
<evidence type="ECO:0000259" key="2">
    <source>
        <dbReference type="Pfam" id="PF03572"/>
    </source>
</evidence>
<dbReference type="PANTHER" id="PTHR32060">
    <property type="entry name" value="TAIL-SPECIFIC PROTEASE"/>
    <property type="match status" value="1"/>
</dbReference>
<dbReference type="SUPFAM" id="SSF52096">
    <property type="entry name" value="ClpP/crotonase"/>
    <property type="match status" value="1"/>
</dbReference>
<evidence type="ECO:0000313" key="3">
    <source>
        <dbReference type="EMBL" id="MCM5678681.1"/>
    </source>
</evidence>
<dbReference type="InterPro" id="IPR005151">
    <property type="entry name" value="Tail-specific_protease"/>
</dbReference>
<feature type="signal peptide" evidence="1">
    <location>
        <begin position="1"/>
        <end position="20"/>
    </location>
</feature>
<dbReference type="PROSITE" id="PS51257">
    <property type="entry name" value="PROKAR_LIPOPROTEIN"/>
    <property type="match status" value="1"/>
</dbReference>
<keyword evidence="1" id="KW-0732">Signal</keyword>
<evidence type="ECO:0000256" key="1">
    <source>
        <dbReference type="SAM" id="SignalP"/>
    </source>
</evidence>
<proteinExistence type="predicted"/>
<accession>A0ABT0YIX2</accession>
<dbReference type="CDD" id="cd07561">
    <property type="entry name" value="Peptidase_S41_CPP_like"/>
    <property type="match status" value="1"/>
</dbReference>
<sequence>MISRFTLNCAVFARTSLCLAALALGVAACGGGGSDAGTPPFASDGPGVSPFPPDDGNGGSIGASSQYAGVLTNSAPGAGAQASDWSATSCTSERQRYWVRADLNEDYLFYDALPSIDPLAYVGPTDVFYQMTRVSLASRDRFSFVIAQSEADATFQAGTATGTGASFAYDGQNRLRVAYVETGSPADGQLVRGAQIVSIDGTPVGSELTDVQSAALYPEAAGGTIALGVKTTPADATTATVSLTNAVYTLHPVHRSDLLPDGVGYLHYTDFSSPAGELQLADAIAAFADQGVSDLVLDLRYNGGGYLAISSQLGYMLAGAGRTADKTFETLVHNRKRRDDDVAYPFFDEVIGFAGTEREGEALPSLNLSRVFVLVSGNTCSASESLISGLRGIGLEVVLIGRTTCGKPYGFTQENNCTLAYFPLEFEGRNHLGQTFPASGITPTCTVADDFDRALGSTTEGMLAAALAYRSTGSCTVASEQSLQSERPHAGKIEARSPLREIKLLRR</sequence>
<dbReference type="Proteomes" id="UP001165541">
    <property type="component" value="Unassembled WGS sequence"/>
</dbReference>